<protein>
    <submittedName>
        <fullName evidence="1">Uncharacterized protein</fullName>
    </submittedName>
</protein>
<comment type="caution">
    <text evidence="1">The sequence shown here is derived from an EMBL/GenBank/DDBJ whole genome shotgun (WGS) entry which is preliminary data.</text>
</comment>
<reference evidence="1 2" key="1">
    <citation type="submission" date="2019-01" db="EMBL/GenBank/DDBJ databases">
        <title>Sequencing of cultivated peanut Arachis hypogaea provides insights into genome evolution and oil improvement.</title>
        <authorList>
            <person name="Chen X."/>
        </authorList>
    </citation>
    <scope>NUCLEOTIDE SEQUENCE [LARGE SCALE GENOMIC DNA]</scope>
    <source>
        <strain evidence="2">cv. Fuhuasheng</strain>
        <tissue evidence="1">Leaves</tissue>
    </source>
</reference>
<dbReference type="Proteomes" id="UP000289738">
    <property type="component" value="Chromosome A09"/>
</dbReference>
<keyword evidence="2" id="KW-1185">Reference proteome</keyword>
<name>A0A445BL60_ARAHY</name>
<dbReference type="CDD" id="cd12195">
    <property type="entry name" value="CIPK_C"/>
    <property type="match status" value="1"/>
</dbReference>
<sequence>MEYVKGGELFKKVEKVKLKENVARNNQELNKDDLKHSSSSKEFYNAFKIFYNAFKIIFSLSHGFDLRSLRQGREWLGRRRKGFVVRMEGERKGRKGRLAMTAEVFEVAPEVAVVEFSKSPGDTLEYVKLCEEEVRPSLNDIVWSWQGDGNNY</sequence>
<evidence type="ECO:0000313" key="1">
    <source>
        <dbReference type="EMBL" id="RYR39422.1"/>
    </source>
</evidence>
<proteinExistence type="predicted"/>
<gene>
    <name evidence="1" type="ORF">Ahy_A09g044954</name>
</gene>
<evidence type="ECO:0000313" key="2">
    <source>
        <dbReference type="Proteomes" id="UP000289738"/>
    </source>
</evidence>
<organism evidence="1 2">
    <name type="scientific">Arachis hypogaea</name>
    <name type="common">Peanut</name>
    <dbReference type="NCBI Taxonomy" id="3818"/>
    <lineage>
        <taxon>Eukaryota</taxon>
        <taxon>Viridiplantae</taxon>
        <taxon>Streptophyta</taxon>
        <taxon>Embryophyta</taxon>
        <taxon>Tracheophyta</taxon>
        <taxon>Spermatophyta</taxon>
        <taxon>Magnoliopsida</taxon>
        <taxon>eudicotyledons</taxon>
        <taxon>Gunneridae</taxon>
        <taxon>Pentapetalae</taxon>
        <taxon>rosids</taxon>
        <taxon>fabids</taxon>
        <taxon>Fabales</taxon>
        <taxon>Fabaceae</taxon>
        <taxon>Papilionoideae</taxon>
        <taxon>50 kb inversion clade</taxon>
        <taxon>dalbergioids sensu lato</taxon>
        <taxon>Dalbergieae</taxon>
        <taxon>Pterocarpus clade</taxon>
        <taxon>Arachis</taxon>
    </lineage>
</organism>
<dbReference type="EMBL" id="SDMP01000009">
    <property type="protein sequence ID" value="RYR39422.1"/>
    <property type="molecule type" value="Genomic_DNA"/>
</dbReference>
<accession>A0A445BL60</accession>
<dbReference type="STRING" id="3818.A0A445BL60"/>
<dbReference type="Gene3D" id="3.30.310.80">
    <property type="entry name" value="Kinase associated domain 1, KA1"/>
    <property type="match status" value="1"/>
</dbReference>
<dbReference type="AlphaFoldDB" id="A0A445BL60"/>